<dbReference type="SUPFAM" id="SSF81301">
    <property type="entry name" value="Nucleotidyltransferase"/>
    <property type="match status" value="1"/>
</dbReference>
<organism evidence="1">
    <name type="scientific">marine sediment metagenome</name>
    <dbReference type="NCBI Taxonomy" id="412755"/>
    <lineage>
        <taxon>unclassified sequences</taxon>
        <taxon>metagenomes</taxon>
        <taxon>ecological metagenomes</taxon>
    </lineage>
</organism>
<feature type="non-terminal residue" evidence="1">
    <location>
        <position position="1"/>
    </location>
</feature>
<reference evidence="1" key="1">
    <citation type="journal article" date="2015" name="Nature">
        <title>Complex archaea that bridge the gap between prokaryotes and eukaryotes.</title>
        <authorList>
            <person name="Spang A."/>
            <person name="Saw J.H."/>
            <person name="Jorgensen S.L."/>
            <person name="Zaremba-Niedzwiedzka K."/>
            <person name="Martijn J."/>
            <person name="Lind A.E."/>
            <person name="van Eijk R."/>
            <person name="Schleper C."/>
            <person name="Guy L."/>
            <person name="Ettema T.J."/>
        </authorList>
    </citation>
    <scope>NUCLEOTIDE SEQUENCE</scope>
</reference>
<evidence type="ECO:0000313" key="1">
    <source>
        <dbReference type="EMBL" id="KKM02573.1"/>
    </source>
</evidence>
<protein>
    <recommendedName>
        <fullName evidence="2">RelA/SpoT domain-containing protein</fullName>
    </recommendedName>
</protein>
<dbReference type="InterPro" id="IPR043519">
    <property type="entry name" value="NT_sf"/>
</dbReference>
<gene>
    <name evidence="1" type="ORF">LCGC14_1783040</name>
</gene>
<accession>A0A0F9JUE0</accession>
<proteinExistence type="predicted"/>
<evidence type="ECO:0008006" key="2">
    <source>
        <dbReference type="Google" id="ProtNLM"/>
    </source>
</evidence>
<dbReference type="AlphaFoldDB" id="A0A0F9JUE0"/>
<name>A0A0F9JUE0_9ZZZZ</name>
<sequence>AKGEVLTRAETFAGAPRSIEAQARELLSSARKARPAVTRALNKVGKARDGKLIGRQFAVKSEKSLLRKMNELVKEGRGKVSASNVGAKISDSLRYTMQFSKSAYARSTQAALVDLQAAGYRIQKIKNYWSVDGGYQGLNSVLISPSGKKFELQFHTQFSHRVKEANHIRYDKIRVMNDGPARRILEAESEALFATVPVPPGSPGMTWADLGFEELDKGMWKWI</sequence>
<comment type="caution">
    <text evidence="1">The sequence shown here is derived from an EMBL/GenBank/DDBJ whole genome shotgun (WGS) entry which is preliminary data.</text>
</comment>
<dbReference type="EMBL" id="LAZR01016895">
    <property type="protein sequence ID" value="KKM02573.1"/>
    <property type="molecule type" value="Genomic_DNA"/>
</dbReference>